<feature type="region of interest" description="Disordered" evidence="1">
    <location>
        <begin position="1"/>
        <end position="211"/>
    </location>
</feature>
<evidence type="ECO:0000313" key="5">
    <source>
        <dbReference type="Proteomes" id="UP001149074"/>
    </source>
</evidence>
<feature type="region of interest" description="Disordered" evidence="1">
    <location>
        <begin position="372"/>
        <end position="401"/>
    </location>
</feature>
<reference evidence="4" key="1">
    <citation type="submission" date="2022-11" db="EMBL/GenBank/DDBJ databases">
        <authorList>
            <person name="Petersen C."/>
        </authorList>
    </citation>
    <scope>NUCLEOTIDE SEQUENCE</scope>
    <source>
        <strain evidence="4">IBT 30761</strain>
    </source>
</reference>
<feature type="compositionally biased region" description="Basic and acidic residues" evidence="1">
    <location>
        <begin position="167"/>
        <end position="178"/>
    </location>
</feature>
<keyword evidence="5" id="KW-1185">Reference proteome</keyword>
<dbReference type="Pfam" id="PF10104">
    <property type="entry name" value="Brr6_like_C_C"/>
    <property type="match status" value="1"/>
</dbReference>
<dbReference type="PANTHER" id="PTHR28136:SF1">
    <property type="entry name" value="NUCLEUS EXPORT PROTEIN BRL1"/>
    <property type="match status" value="1"/>
</dbReference>
<feature type="compositionally biased region" description="Polar residues" evidence="1">
    <location>
        <begin position="99"/>
        <end position="112"/>
    </location>
</feature>
<dbReference type="SMART" id="SM01042">
    <property type="entry name" value="Brr6_like_C_C"/>
    <property type="match status" value="1"/>
</dbReference>
<organism evidence="4 5">
    <name type="scientific">Penicillium argentinense</name>
    <dbReference type="NCBI Taxonomy" id="1131581"/>
    <lineage>
        <taxon>Eukaryota</taxon>
        <taxon>Fungi</taxon>
        <taxon>Dikarya</taxon>
        <taxon>Ascomycota</taxon>
        <taxon>Pezizomycotina</taxon>
        <taxon>Eurotiomycetes</taxon>
        <taxon>Eurotiomycetidae</taxon>
        <taxon>Eurotiales</taxon>
        <taxon>Aspergillaceae</taxon>
        <taxon>Penicillium</taxon>
    </lineage>
</organism>
<comment type="caution">
    <text evidence="4">The sequence shown here is derived from an EMBL/GenBank/DDBJ whole genome shotgun (WGS) entry which is preliminary data.</text>
</comment>
<evidence type="ECO:0000313" key="4">
    <source>
        <dbReference type="EMBL" id="KAJ5110468.1"/>
    </source>
</evidence>
<name>A0A9W9G1P8_9EURO</name>
<dbReference type="GeneID" id="81352476"/>
<dbReference type="PANTHER" id="PTHR28136">
    <property type="entry name" value="NUCLEUS EXPORT PROTEIN BRR6"/>
    <property type="match status" value="1"/>
</dbReference>
<dbReference type="OrthoDB" id="5961at2759"/>
<feature type="compositionally biased region" description="Polar residues" evidence="1">
    <location>
        <begin position="128"/>
        <end position="142"/>
    </location>
</feature>
<keyword evidence="2" id="KW-1133">Transmembrane helix</keyword>
<keyword evidence="2" id="KW-0812">Transmembrane</keyword>
<dbReference type="AlphaFoldDB" id="A0A9W9G1P8"/>
<feature type="transmembrane region" description="Helical" evidence="2">
    <location>
        <begin position="234"/>
        <end position="253"/>
    </location>
</feature>
<feature type="domain" description="Brl1/Brr6" evidence="3">
    <location>
        <begin position="232"/>
        <end position="365"/>
    </location>
</feature>
<feature type="compositionally biased region" description="Low complexity" evidence="1">
    <location>
        <begin position="373"/>
        <end position="389"/>
    </location>
</feature>
<dbReference type="GO" id="GO:0006998">
    <property type="term" value="P:nuclear envelope organization"/>
    <property type="evidence" value="ECO:0007669"/>
    <property type="project" value="InterPro"/>
</dbReference>
<evidence type="ECO:0000256" key="2">
    <source>
        <dbReference type="SAM" id="Phobius"/>
    </source>
</evidence>
<accession>A0A9W9G1P8</accession>
<dbReference type="EMBL" id="JAPQKI010000002">
    <property type="protein sequence ID" value="KAJ5110468.1"/>
    <property type="molecule type" value="Genomic_DNA"/>
</dbReference>
<dbReference type="GO" id="GO:0055088">
    <property type="term" value="P:lipid homeostasis"/>
    <property type="evidence" value="ECO:0007669"/>
    <property type="project" value="InterPro"/>
</dbReference>
<protein>
    <recommendedName>
        <fullName evidence="3">Brl1/Brr6 domain-containing protein</fullName>
    </recommendedName>
</protein>
<feature type="compositionally biased region" description="Basic and acidic residues" evidence="1">
    <location>
        <begin position="431"/>
        <end position="440"/>
    </location>
</feature>
<proteinExistence type="predicted"/>
<dbReference type="Proteomes" id="UP001149074">
    <property type="component" value="Unassembled WGS sequence"/>
</dbReference>
<evidence type="ECO:0000259" key="3">
    <source>
        <dbReference type="SMART" id="SM01042"/>
    </source>
</evidence>
<feature type="compositionally biased region" description="Polar residues" evidence="1">
    <location>
        <begin position="66"/>
        <end position="90"/>
    </location>
</feature>
<sequence length="453" mass="51080">MEPRTAESPMEFEWQHKPPGDASSGFYQVGLQSDNKKRTYSAFGSPEKTSVPGLRAPNSHPFLFSQPASPSPFTSQPASQTPRFGQSAWTTPRKPVNLDFSSGAENFSSPENADNEDTPEQPVRTERQNSLFNTRGRFTNASPGRGEIRKNHYSTAAARRVLKRRQRDKELDRRIRVDSDDDSDRPSSNEGLRGKPAKQGKEMEPGISSSNSSSLSQLFTFLEAHPHMPSILSWWAQLMVNLCIFSVVVYVIWSVVSSIRAEFAHAADLASMDIRQEITQCSREYLNNRCADPNRPPALTPACKGWEDCMDRDPAKIGRAKISAHTMAQIINGFIEPISWKAVVIFLASISTVTVVSNWSLSAIRHSLDQRDNGQYYPQQPPNYNHQQPMLQHQPSFGYHPQQVNRKVSDHAYAEKENAPLLLESTPFITERSREREAHLRTPSPSKRNRQFS</sequence>
<evidence type="ECO:0000256" key="1">
    <source>
        <dbReference type="SAM" id="MobiDB-lite"/>
    </source>
</evidence>
<gene>
    <name evidence="4" type="ORF">N7532_001003</name>
</gene>
<dbReference type="InterPro" id="IPR040202">
    <property type="entry name" value="Brl1/Brr6"/>
</dbReference>
<reference evidence="4" key="2">
    <citation type="journal article" date="2023" name="IMA Fungus">
        <title>Comparative genomic study of the Penicillium genus elucidates a diverse pangenome and 15 lateral gene transfer events.</title>
        <authorList>
            <person name="Petersen C."/>
            <person name="Sorensen T."/>
            <person name="Nielsen M.R."/>
            <person name="Sondergaard T.E."/>
            <person name="Sorensen J.L."/>
            <person name="Fitzpatrick D.A."/>
            <person name="Frisvad J.C."/>
            <person name="Nielsen K.L."/>
        </authorList>
    </citation>
    <scope>NUCLEOTIDE SEQUENCE</scope>
    <source>
        <strain evidence="4">IBT 30761</strain>
    </source>
</reference>
<dbReference type="RefSeq" id="XP_056478538.1">
    <property type="nucleotide sequence ID" value="XM_056613497.1"/>
</dbReference>
<keyword evidence="2" id="KW-0472">Membrane</keyword>
<dbReference type="GO" id="GO:0031965">
    <property type="term" value="C:nuclear membrane"/>
    <property type="evidence" value="ECO:0007669"/>
    <property type="project" value="InterPro"/>
</dbReference>
<dbReference type="InterPro" id="IPR018767">
    <property type="entry name" value="Brl1/Brr6_dom"/>
</dbReference>
<feature type="region of interest" description="Disordered" evidence="1">
    <location>
        <begin position="424"/>
        <end position="453"/>
    </location>
</feature>